<gene>
    <name evidence="1" type="ORF">RMONA_04195</name>
</gene>
<dbReference type="AlphaFoldDB" id="A0A0B7J2P6"/>
<name>A0A0B7J2P6_9RICK</name>
<accession>A0A0B7J2P6</accession>
<reference evidence="1 2" key="1">
    <citation type="submission" date="2015-01" db="EMBL/GenBank/DDBJ databases">
        <title>Draft genome sequence of Rickettsia monacensis strain IrR/Munich.</title>
        <authorList>
            <person name="Felsheim R.F."/>
            <person name="Johnson S.L."/>
            <person name="Kurtti T.J."/>
            <person name="Munderloh U.G."/>
        </authorList>
    </citation>
    <scope>NUCLEOTIDE SEQUENCE [LARGE SCALE GENOMIC DNA]</scope>
    <source>
        <strain evidence="1 2">IrR/Munich</strain>
    </source>
</reference>
<evidence type="ECO:0000313" key="1">
    <source>
        <dbReference type="EMBL" id="CEO17225.1"/>
    </source>
</evidence>
<protein>
    <submittedName>
        <fullName evidence="1">Uncharacterized protein</fullName>
    </submittedName>
</protein>
<reference evidence="2" key="2">
    <citation type="submission" date="2015-01" db="EMBL/GenBank/DDBJ databases">
        <authorList>
            <person name="Felsheim R."/>
        </authorList>
    </citation>
    <scope>NUCLEOTIDE SEQUENCE [LARGE SCALE GENOMIC DNA]</scope>
    <source>
        <strain evidence="2">IrR/Munich</strain>
    </source>
</reference>
<dbReference type="STRING" id="109232.RMONA_04195"/>
<keyword evidence="2" id="KW-1185">Reference proteome</keyword>
<organism evidence="1 2">
    <name type="scientific">Rickettsia monacensis</name>
    <dbReference type="NCBI Taxonomy" id="109232"/>
    <lineage>
        <taxon>Bacteria</taxon>
        <taxon>Pseudomonadati</taxon>
        <taxon>Pseudomonadota</taxon>
        <taxon>Alphaproteobacteria</taxon>
        <taxon>Rickettsiales</taxon>
        <taxon>Rickettsiaceae</taxon>
        <taxon>Rickettsieae</taxon>
        <taxon>Rickettsia</taxon>
        <taxon>spotted fever group</taxon>
    </lineage>
</organism>
<dbReference type="RefSeq" id="WP_172643938.1">
    <property type="nucleotide sequence ID" value="NZ_LN794217.1"/>
</dbReference>
<dbReference type="HOGENOM" id="CLU_169006_0_0_5"/>
<dbReference type="EMBL" id="LN794217">
    <property type="protein sequence ID" value="CEO17225.1"/>
    <property type="molecule type" value="Genomic_DNA"/>
</dbReference>
<dbReference type="KEGG" id="rmc:RMONA_04195"/>
<proteinExistence type="predicted"/>
<dbReference type="Proteomes" id="UP000018149">
    <property type="component" value="Chromosome I"/>
</dbReference>
<evidence type="ECO:0000313" key="2">
    <source>
        <dbReference type="Proteomes" id="UP000018149"/>
    </source>
</evidence>
<sequence>MNNTEITNKKNIFSMDDDIKHVNAAKDYGITAVLVKNKGTEHIHKAFNFLYEFNEQHEIYVELEEPATEPLSDEENTCLSPGAITAIPFDPISREDYLDSEYTPWGGGDVPMLGKG</sequence>